<evidence type="ECO:0000256" key="1">
    <source>
        <dbReference type="ARBA" id="ARBA00004571"/>
    </source>
</evidence>
<feature type="signal peptide" evidence="8">
    <location>
        <begin position="1"/>
        <end position="20"/>
    </location>
</feature>
<keyword evidence="3" id="KW-1134">Transmembrane beta strand</keyword>
<reference evidence="9 10" key="1">
    <citation type="submission" date="2017-08" db="EMBL/GenBank/DDBJ databases">
        <title>Comparative genomics of non-oral Prevotella species.</title>
        <authorList>
            <person name="Accetto T."/>
            <person name="Nograsek B."/>
            <person name="Avgustin G."/>
        </authorList>
    </citation>
    <scope>NUCLEOTIDE SEQUENCE [LARGE SCALE GENOMIC DNA]</scope>
    <source>
        <strain evidence="9 10">TC1-1</strain>
    </source>
</reference>
<proteinExistence type="inferred from homology"/>
<evidence type="ECO:0000256" key="4">
    <source>
        <dbReference type="ARBA" id="ARBA00022692"/>
    </source>
</evidence>
<dbReference type="EMBL" id="NPJF01000040">
    <property type="protein sequence ID" value="OYP54712.1"/>
    <property type="molecule type" value="Genomic_DNA"/>
</dbReference>
<evidence type="ECO:0000256" key="7">
    <source>
        <dbReference type="ARBA" id="ARBA00023237"/>
    </source>
</evidence>
<sequence>MKKKYIYIAALGLVTIPAAAQDTYSNEKMIANDLNGTARYVAMGGAMEALGADISTISSNPAGIGLFKSSQIAISAGMVGQSGAKTSLDPFANGVGFSFNGNKTNASFDQAGFVLARRSGANSFLNLSFNFHKSKNFDQILSAAGLLDHASQNKLTSNKFYGKILKDGNTTTIDAAYGGAYNSKGQYVEGLYEYYDDNKDRQIDYSNGEEFRFGQYQKGYIGTYDFNISGNIHDRVFLGFSVGIHDVHYTSNSVYAETLENNTYGQAWESLRITGTGFDMKVGAIFRPIETSPFRFGVYINTPTFYNLSLAASSDIEGGEIGSEGIKRGSDARLDYKMNTPWKFGLSLGHTVGRYLALGFTYEYSDYSSMDNRIDDGGYYDYYYDIYSSASVSDEVMNRNTDMVLKGVHTLKLGFEYKPISTIALRLGYNYVSPKFESDGFRDQTLDSQGVAYATSTDYTNWKSTNRITAGVGFTFDKLYLDMAYQYSQTNGDFYPFMNYSFNDVDGKNGSNYVAPTSVSNKRNQLLVTLGYRF</sequence>
<keyword evidence="5 8" id="KW-0732">Signal</keyword>
<evidence type="ECO:0000256" key="3">
    <source>
        <dbReference type="ARBA" id="ARBA00022452"/>
    </source>
</evidence>
<evidence type="ECO:0000256" key="2">
    <source>
        <dbReference type="ARBA" id="ARBA00008163"/>
    </source>
</evidence>
<dbReference type="InterPro" id="IPR005017">
    <property type="entry name" value="OMPP1/FadL/TodX"/>
</dbReference>
<keyword evidence="4" id="KW-0812">Transmembrane</keyword>
<comment type="similarity">
    <text evidence="2">Belongs to the OmpP1/FadL family.</text>
</comment>
<dbReference type="SUPFAM" id="SSF56935">
    <property type="entry name" value="Porins"/>
    <property type="match status" value="1"/>
</dbReference>
<accession>A0ABX4EJ96</accession>
<keyword evidence="9" id="KW-0675">Receptor</keyword>
<dbReference type="PANTHER" id="PTHR35093:SF8">
    <property type="entry name" value="OUTER MEMBRANE PROTEIN NMB0088-RELATED"/>
    <property type="match status" value="1"/>
</dbReference>
<evidence type="ECO:0000256" key="8">
    <source>
        <dbReference type="SAM" id="SignalP"/>
    </source>
</evidence>
<dbReference type="Proteomes" id="UP000216189">
    <property type="component" value="Unassembled WGS sequence"/>
</dbReference>
<dbReference type="Gene3D" id="2.40.160.60">
    <property type="entry name" value="Outer membrane protein transport protein (OMPP1/FadL/TodX)"/>
    <property type="match status" value="1"/>
</dbReference>
<keyword evidence="10" id="KW-1185">Reference proteome</keyword>
<gene>
    <name evidence="9" type="ORF">CIK91_08485</name>
</gene>
<organism evidence="9 10">
    <name type="scientific">Segatella bryantii</name>
    <name type="common">Prevotella bryantii</name>
    <dbReference type="NCBI Taxonomy" id="77095"/>
    <lineage>
        <taxon>Bacteria</taxon>
        <taxon>Pseudomonadati</taxon>
        <taxon>Bacteroidota</taxon>
        <taxon>Bacteroidia</taxon>
        <taxon>Bacteroidales</taxon>
        <taxon>Prevotellaceae</taxon>
        <taxon>Segatella</taxon>
    </lineage>
</organism>
<evidence type="ECO:0000313" key="10">
    <source>
        <dbReference type="Proteomes" id="UP000216189"/>
    </source>
</evidence>
<keyword evidence="7" id="KW-0998">Cell outer membrane</keyword>
<dbReference type="RefSeq" id="WP_094448627.1">
    <property type="nucleotide sequence ID" value="NZ_CP091801.1"/>
</dbReference>
<evidence type="ECO:0000256" key="5">
    <source>
        <dbReference type="ARBA" id="ARBA00022729"/>
    </source>
</evidence>
<evidence type="ECO:0000256" key="6">
    <source>
        <dbReference type="ARBA" id="ARBA00023136"/>
    </source>
</evidence>
<feature type="chain" id="PRO_5045658268" evidence="8">
    <location>
        <begin position="21"/>
        <end position="534"/>
    </location>
</feature>
<comment type="subcellular location">
    <subcellularLocation>
        <location evidence="1">Cell outer membrane</location>
        <topology evidence="1">Multi-pass membrane protein</topology>
    </subcellularLocation>
</comment>
<name>A0ABX4EJ96_SEGBR</name>
<dbReference type="PANTHER" id="PTHR35093">
    <property type="entry name" value="OUTER MEMBRANE PROTEIN NMB0088-RELATED"/>
    <property type="match status" value="1"/>
</dbReference>
<evidence type="ECO:0000313" key="9">
    <source>
        <dbReference type="EMBL" id="OYP54712.1"/>
    </source>
</evidence>
<keyword evidence="6" id="KW-0472">Membrane</keyword>
<protein>
    <submittedName>
        <fullName evidence="9">Hemin receptor</fullName>
    </submittedName>
</protein>
<comment type="caution">
    <text evidence="9">The sequence shown here is derived from an EMBL/GenBank/DDBJ whole genome shotgun (WGS) entry which is preliminary data.</text>
</comment>